<protein>
    <submittedName>
        <fullName evidence="1">Uncharacterized protein</fullName>
    </submittedName>
</protein>
<name>A0ABR7F1A0_9FIRM</name>
<organism evidence="1 2">
    <name type="scientific">Eubacterium segne</name>
    <dbReference type="NCBI Taxonomy" id="2763045"/>
    <lineage>
        <taxon>Bacteria</taxon>
        <taxon>Bacillati</taxon>
        <taxon>Bacillota</taxon>
        <taxon>Clostridia</taxon>
        <taxon>Eubacteriales</taxon>
        <taxon>Eubacteriaceae</taxon>
        <taxon>Eubacterium</taxon>
    </lineage>
</organism>
<dbReference type="Proteomes" id="UP000597877">
    <property type="component" value="Unassembled WGS sequence"/>
</dbReference>
<accession>A0ABR7F1A0</accession>
<comment type="caution">
    <text evidence="1">The sequence shown here is derived from an EMBL/GenBank/DDBJ whole genome shotgun (WGS) entry which is preliminary data.</text>
</comment>
<keyword evidence="2" id="KW-1185">Reference proteome</keyword>
<dbReference type="EMBL" id="JACOOZ010000003">
    <property type="protein sequence ID" value="MBC5667385.1"/>
    <property type="molecule type" value="Genomic_DNA"/>
</dbReference>
<evidence type="ECO:0000313" key="1">
    <source>
        <dbReference type="EMBL" id="MBC5667385.1"/>
    </source>
</evidence>
<sequence>MKKLNECKEYFKELHLNCSKYNSFQKSIFDSTELAQYEAFCDALDFIYGSEFQQVKSIWINEALNEFYKRR</sequence>
<evidence type="ECO:0000313" key="2">
    <source>
        <dbReference type="Proteomes" id="UP000597877"/>
    </source>
</evidence>
<dbReference type="RefSeq" id="WP_186840166.1">
    <property type="nucleotide sequence ID" value="NZ_JACOOZ010000003.1"/>
</dbReference>
<gene>
    <name evidence="1" type="ORF">H8S00_05210</name>
</gene>
<reference evidence="1 2" key="1">
    <citation type="submission" date="2020-08" db="EMBL/GenBank/DDBJ databases">
        <title>Genome public.</title>
        <authorList>
            <person name="Liu C."/>
            <person name="Sun Q."/>
        </authorList>
    </citation>
    <scope>NUCLEOTIDE SEQUENCE [LARGE SCALE GENOMIC DNA]</scope>
    <source>
        <strain evidence="1 2">BX4</strain>
    </source>
</reference>
<proteinExistence type="predicted"/>